<protein>
    <recommendedName>
        <fullName evidence="5">glycine oxidase</fullName>
        <ecNumber evidence="5">1.4.3.19</ecNumber>
    </recommendedName>
</protein>
<dbReference type="Proteomes" id="UP001596410">
    <property type="component" value="Unassembled WGS sequence"/>
</dbReference>
<dbReference type="SUPFAM" id="SSF51905">
    <property type="entry name" value="FAD/NAD(P)-binding domain"/>
    <property type="match status" value="1"/>
</dbReference>
<evidence type="ECO:0000259" key="6">
    <source>
        <dbReference type="Pfam" id="PF01266"/>
    </source>
</evidence>
<feature type="domain" description="FAD dependent oxidoreductase" evidence="6">
    <location>
        <begin position="6"/>
        <end position="348"/>
    </location>
</feature>
<comment type="pathway">
    <text evidence="1">Cofactor biosynthesis; thiamine diphosphate biosynthesis.</text>
</comment>
<dbReference type="InterPro" id="IPR012727">
    <property type="entry name" value="Gly_oxidase_ThiO"/>
</dbReference>
<organism evidence="7 8">
    <name type="scientific">Halobacillus seohaensis</name>
    <dbReference type="NCBI Taxonomy" id="447421"/>
    <lineage>
        <taxon>Bacteria</taxon>
        <taxon>Bacillati</taxon>
        <taxon>Bacillota</taxon>
        <taxon>Bacilli</taxon>
        <taxon>Bacillales</taxon>
        <taxon>Bacillaceae</taxon>
        <taxon>Halobacillus</taxon>
    </lineage>
</organism>
<dbReference type="InterPro" id="IPR036188">
    <property type="entry name" value="FAD/NAD-bd_sf"/>
</dbReference>
<dbReference type="PANTHER" id="PTHR13847">
    <property type="entry name" value="SARCOSINE DEHYDROGENASE-RELATED"/>
    <property type="match status" value="1"/>
</dbReference>
<reference evidence="8" key="1">
    <citation type="journal article" date="2019" name="Int. J. Syst. Evol. Microbiol.">
        <title>The Global Catalogue of Microorganisms (GCM) 10K type strain sequencing project: providing services to taxonomists for standard genome sequencing and annotation.</title>
        <authorList>
            <consortium name="The Broad Institute Genomics Platform"/>
            <consortium name="The Broad Institute Genome Sequencing Center for Infectious Disease"/>
            <person name="Wu L."/>
            <person name="Ma J."/>
        </authorList>
    </citation>
    <scope>NUCLEOTIDE SEQUENCE [LARGE SCALE GENOMIC DNA]</scope>
    <source>
        <strain evidence="8">CGMCC 4.1621</strain>
    </source>
</reference>
<dbReference type="RefSeq" id="WP_204708039.1">
    <property type="nucleotide sequence ID" value="NZ_JBHSZV010000025.1"/>
</dbReference>
<accession>A0ABW2EIW8</accession>
<keyword evidence="8" id="KW-1185">Reference proteome</keyword>
<evidence type="ECO:0000256" key="3">
    <source>
        <dbReference type="ARBA" id="ARBA00023002"/>
    </source>
</evidence>
<name>A0ABW2EIW8_9BACI</name>
<gene>
    <name evidence="7" type="primary">thiO</name>
    <name evidence="7" type="ORF">ACFQIC_09540</name>
</gene>
<sequence>MKQNFDVLIVGGGIIGHSISYYLNKAGVHSVVIEKQESGNRATKAAAGMLGVHTENKTNNSYYQFCSDSRNQYQELSKELWDLTGINIGLSNFGMMQVAQTEQEKNALLSKREPFSNLEWINQAQLRARNEHLSNHIKGALLMKDDGHVEPANVCEAFKRGALLHGGKVTENTNVIGIEKERSSQDFLVHLETETIPVEKVVLASGAESGSWFENTGLTNPIVPTKGECFSIRPRITSLTETIFNESCYIVPKSDGRYIIGATSLPYDHSTHTSAGGLEDLMNKAFSLVPSLRDEPFLDYWSGIRPGTLDHMPIIGEHPSLQGLYFATGHYRNGILLAPATGEMITNLIVKSPVAQGLEETFSPNRFQTQGGSLHEYTS</sequence>
<dbReference type="Gene3D" id="3.30.9.10">
    <property type="entry name" value="D-Amino Acid Oxidase, subunit A, domain 2"/>
    <property type="match status" value="1"/>
</dbReference>
<keyword evidence="3 7" id="KW-0560">Oxidoreductase</keyword>
<dbReference type="SUPFAM" id="SSF54373">
    <property type="entry name" value="FAD-linked reductases, C-terminal domain"/>
    <property type="match status" value="1"/>
</dbReference>
<evidence type="ECO:0000313" key="7">
    <source>
        <dbReference type="EMBL" id="MFC7062098.1"/>
    </source>
</evidence>
<proteinExistence type="predicted"/>
<dbReference type="Pfam" id="PF01266">
    <property type="entry name" value="DAO"/>
    <property type="match status" value="1"/>
</dbReference>
<dbReference type="InterPro" id="IPR006076">
    <property type="entry name" value="FAD-dep_OxRdtase"/>
</dbReference>
<evidence type="ECO:0000256" key="5">
    <source>
        <dbReference type="ARBA" id="ARBA00050018"/>
    </source>
</evidence>
<evidence type="ECO:0000256" key="2">
    <source>
        <dbReference type="ARBA" id="ARBA00022977"/>
    </source>
</evidence>
<dbReference type="GO" id="GO:0043799">
    <property type="term" value="F:glycine oxidase activity"/>
    <property type="evidence" value="ECO:0007669"/>
    <property type="project" value="UniProtKB-EC"/>
</dbReference>
<evidence type="ECO:0000256" key="1">
    <source>
        <dbReference type="ARBA" id="ARBA00004948"/>
    </source>
</evidence>
<dbReference type="EMBL" id="JBHSZV010000025">
    <property type="protein sequence ID" value="MFC7062098.1"/>
    <property type="molecule type" value="Genomic_DNA"/>
</dbReference>
<evidence type="ECO:0000313" key="8">
    <source>
        <dbReference type="Proteomes" id="UP001596410"/>
    </source>
</evidence>
<dbReference type="EC" id="1.4.3.19" evidence="5"/>
<keyword evidence="2" id="KW-0784">Thiamine biosynthesis</keyword>
<evidence type="ECO:0000256" key="4">
    <source>
        <dbReference type="ARBA" id="ARBA00049872"/>
    </source>
</evidence>
<dbReference type="NCBIfam" id="TIGR02352">
    <property type="entry name" value="thiamin_ThiO"/>
    <property type="match status" value="1"/>
</dbReference>
<dbReference type="PANTHER" id="PTHR13847:SF289">
    <property type="entry name" value="GLYCINE OXIDASE"/>
    <property type="match status" value="1"/>
</dbReference>
<comment type="catalytic activity">
    <reaction evidence="4">
        <text>glycine + O2 + H2O = glyoxylate + H2O2 + NH4(+)</text>
        <dbReference type="Rhea" id="RHEA:11532"/>
        <dbReference type="ChEBI" id="CHEBI:15377"/>
        <dbReference type="ChEBI" id="CHEBI:15379"/>
        <dbReference type="ChEBI" id="CHEBI:16240"/>
        <dbReference type="ChEBI" id="CHEBI:28938"/>
        <dbReference type="ChEBI" id="CHEBI:36655"/>
        <dbReference type="ChEBI" id="CHEBI:57305"/>
        <dbReference type="EC" id="1.4.3.19"/>
    </reaction>
</comment>
<comment type="caution">
    <text evidence="7">The sequence shown here is derived from an EMBL/GenBank/DDBJ whole genome shotgun (WGS) entry which is preliminary data.</text>
</comment>
<dbReference type="Gene3D" id="3.50.50.60">
    <property type="entry name" value="FAD/NAD(P)-binding domain"/>
    <property type="match status" value="1"/>
</dbReference>